<evidence type="ECO:0000256" key="4">
    <source>
        <dbReference type="ARBA" id="ARBA00022692"/>
    </source>
</evidence>
<comment type="similarity">
    <text evidence="11">Belongs to the KdpC family.</text>
</comment>
<evidence type="ECO:0000256" key="2">
    <source>
        <dbReference type="ARBA" id="ARBA00022475"/>
    </source>
</evidence>
<dbReference type="GO" id="GO:0005886">
    <property type="term" value="C:plasma membrane"/>
    <property type="evidence" value="ECO:0007669"/>
    <property type="project" value="UniProtKB-SubCell"/>
</dbReference>
<organism evidence="12 13">
    <name type="scientific">Pannonibacter phragmitetus</name>
    <dbReference type="NCBI Taxonomy" id="121719"/>
    <lineage>
        <taxon>Bacteria</taxon>
        <taxon>Pseudomonadati</taxon>
        <taxon>Pseudomonadota</taxon>
        <taxon>Alphaproteobacteria</taxon>
        <taxon>Hyphomicrobiales</taxon>
        <taxon>Stappiaceae</taxon>
        <taxon>Pannonibacter</taxon>
    </lineage>
</organism>
<dbReference type="STRING" id="121719.APZ00_22575"/>
<evidence type="ECO:0000256" key="7">
    <source>
        <dbReference type="ARBA" id="ARBA00022958"/>
    </source>
</evidence>
<evidence type="ECO:0000256" key="3">
    <source>
        <dbReference type="ARBA" id="ARBA00022538"/>
    </source>
</evidence>
<dbReference type="InterPro" id="IPR003820">
    <property type="entry name" value="KdpC"/>
</dbReference>
<gene>
    <name evidence="11" type="primary">kdpC</name>
    <name evidence="12" type="ORF">APZ00_22575</name>
</gene>
<keyword evidence="12" id="KW-0378">Hydrolase</keyword>
<dbReference type="GO" id="GO:0016787">
    <property type="term" value="F:hydrolase activity"/>
    <property type="evidence" value="ECO:0007669"/>
    <property type="project" value="UniProtKB-KW"/>
</dbReference>
<comment type="subcellular location">
    <subcellularLocation>
        <location evidence="11">Cell membrane</location>
        <topology evidence="11">Single-pass membrane protein</topology>
    </subcellularLocation>
</comment>
<dbReference type="EMBL" id="CP013068">
    <property type="protein sequence ID" value="ALV29483.1"/>
    <property type="molecule type" value="Genomic_DNA"/>
</dbReference>
<accession>A0A0U3NDQ9</accession>
<dbReference type="eggNOG" id="COG2156">
    <property type="taxonomic scope" value="Bacteria"/>
</dbReference>
<comment type="function">
    <text evidence="11">Part of the high-affinity ATP-driven potassium transport (or Kdp) system, which catalyzes the hydrolysis of ATP coupled with the electrogenic transport of potassium into the cytoplasm. This subunit acts as a catalytic chaperone that increases the ATP-binding affinity of the ATP-hydrolyzing subunit KdpB by the formation of a transient KdpB/KdpC/ATP ternary complex.</text>
</comment>
<keyword evidence="3 11" id="KW-0633">Potassium transport</keyword>
<dbReference type="PANTHER" id="PTHR30042">
    <property type="entry name" value="POTASSIUM-TRANSPORTING ATPASE C CHAIN"/>
    <property type="match status" value="1"/>
</dbReference>
<dbReference type="AlphaFoldDB" id="A0A0U3NDQ9"/>
<keyword evidence="5 11" id="KW-0547">Nucleotide-binding</keyword>
<keyword evidence="1 11" id="KW-0813">Transport</keyword>
<evidence type="ECO:0000256" key="11">
    <source>
        <dbReference type="HAMAP-Rule" id="MF_00276"/>
    </source>
</evidence>
<dbReference type="HAMAP" id="MF_00276">
    <property type="entry name" value="KdpC"/>
    <property type="match status" value="1"/>
</dbReference>
<sequence length="189" mass="19636">MLNHLRPALVLTLAMTVLTGLAYPLAITGAAQVLMPGAANGSLIERDGKPAGSLYIGQAFRDPRHFWPRPSATAEVPYNASASSGSNLGSTSAELKLRVEAEAARLTASGMAAPLPADALMASGSGLDPHISPAFALAQVPRVAQARGIAEAKILSLLREHTDEPLLGLFGEPRVNVLALNLALDSLKE</sequence>
<dbReference type="RefSeq" id="WP_058900291.1">
    <property type="nucleotide sequence ID" value="NZ_CP013068.1"/>
</dbReference>
<evidence type="ECO:0000313" key="12">
    <source>
        <dbReference type="EMBL" id="ALV29483.1"/>
    </source>
</evidence>
<keyword evidence="4 11" id="KW-0812">Transmembrane</keyword>
<keyword evidence="10 11" id="KW-0472">Membrane</keyword>
<dbReference type="Proteomes" id="UP000064921">
    <property type="component" value="Chromosome"/>
</dbReference>
<keyword evidence="2 11" id="KW-1003">Cell membrane</keyword>
<dbReference type="PANTHER" id="PTHR30042:SF2">
    <property type="entry name" value="POTASSIUM-TRANSPORTING ATPASE KDPC SUBUNIT"/>
    <property type="match status" value="1"/>
</dbReference>
<comment type="subunit">
    <text evidence="11">The system is composed of three essential subunits: KdpA, KdpB and KdpC.</text>
</comment>
<dbReference type="Pfam" id="PF02669">
    <property type="entry name" value="KdpC"/>
    <property type="match status" value="1"/>
</dbReference>
<evidence type="ECO:0000256" key="9">
    <source>
        <dbReference type="ARBA" id="ARBA00023065"/>
    </source>
</evidence>
<evidence type="ECO:0000256" key="8">
    <source>
        <dbReference type="ARBA" id="ARBA00022989"/>
    </source>
</evidence>
<dbReference type="GO" id="GO:0005524">
    <property type="term" value="F:ATP binding"/>
    <property type="evidence" value="ECO:0007669"/>
    <property type="project" value="UniProtKB-UniRule"/>
</dbReference>
<evidence type="ECO:0000256" key="1">
    <source>
        <dbReference type="ARBA" id="ARBA00022448"/>
    </source>
</evidence>
<evidence type="ECO:0000313" key="13">
    <source>
        <dbReference type="Proteomes" id="UP000064921"/>
    </source>
</evidence>
<dbReference type="PIRSF" id="PIRSF001296">
    <property type="entry name" value="K_ATPase_KdpC"/>
    <property type="match status" value="1"/>
</dbReference>
<evidence type="ECO:0000256" key="6">
    <source>
        <dbReference type="ARBA" id="ARBA00022840"/>
    </source>
</evidence>
<dbReference type="GO" id="GO:0008556">
    <property type="term" value="F:P-type potassium transmembrane transporter activity"/>
    <property type="evidence" value="ECO:0007669"/>
    <property type="project" value="InterPro"/>
</dbReference>
<dbReference type="NCBIfam" id="NF001454">
    <property type="entry name" value="PRK00315.1"/>
    <property type="match status" value="1"/>
</dbReference>
<keyword evidence="8 11" id="KW-1133">Transmembrane helix</keyword>
<name>A0A0U3NDQ9_9HYPH</name>
<keyword evidence="7 11" id="KW-0630">Potassium</keyword>
<keyword evidence="9 11" id="KW-0406">Ion transport</keyword>
<reference evidence="12 13" key="1">
    <citation type="submission" date="2015-10" db="EMBL/GenBank/DDBJ databases">
        <title>The world's first case of liver abscess caused by Pannonibacter phragmitetus.</title>
        <authorList>
            <person name="Ming D."/>
            <person name="Wang M."/>
            <person name="Zhou Y."/>
            <person name="Jiang T."/>
            <person name="Hu S."/>
        </authorList>
    </citation>
    <scope>NUCLEOTIDE SEQUENCE [LARGE SCALE GENOMIC DNA]</scope>
    <source>
        <strain evidence="12 13">31801</strain>
    </source>
</reference>
<proteinExistence type="inferred from homology"/>
<evidence type="ECO:0000256" key="5">
    <source>
        <dbReference type="ARBA" id="ARBA00022741"/>
    </source>
</evidence>
<dbReference type="NCBIfam" id="TIGR00681">
    <property type="entry name" value="kdpC"/>
    <property type="match status" value="1"/>
</dbReference>
<keyword evidence="6 11" id="KW-0067">ATP-binding</keyword>
<protein>
    <recommendedName>
        <fullName evidence="11">Potassium-transporting ATPase KdpC subunit</fullName>
    </recommendedName>
    <alternativeName>
        <fullName evidence="11">ATP phosphohydrolase [potassium-transporting] C chain</fullName>
    </alternativeName>
    <alternativeName>
        <fullName evidence="11">Potassium-binding and translocating subunit C</fullName>
    </alternativeName>
    <alternativeName>
        <fullName evidence="11">Potassium-translocating ATPase C chain</fullName>
    </alternativeName>
</protein>
<keyword evidence="13" id="KW-1185">Reference proteome</keyword>
<evidence type="ECO:0000256" key="10">
    <source>
        <dbReference type="ARBA" id="ARBA00023136"/>
    </source>
</evidence>
<dbReference type="KEGG" id="pphr:APZ00_22575"/>